<proteinExistence type="predicted"/>
<feature type="region of interest" description="Disordered" evidence="1">
    <location>
        <begin position="431"/>
        <end position="453"/>
    </location>
</feature>
<organism evidence="2">
    <name type="scientific">Arceuthobium virus 8</name>
    <dbReference type="NCBI Taxonomy" id="2977953"/>
    <lineage>
        <taxon>Viruses</taxon>
        <taxon>Riboviria</taxon>
        <taxon>Orthornavirae</taxon>
        <taxon>Negarnaviricota</taxon>
        <taxon>Haploviricotina</taxon>
        <taxon>Monjiviricetes</taxon>
        <taxon>Mononegavirales</taxon>
        <taxon>Rhabdoviridae</taxon>
        <taxon>Betarhabdovirinae</taxon>
        <taxon>Varicosavirus</taxon>
        <taxon>Varicosavirus arceuthobii</taxon>
    </lineage>
</organism>
<feature type="region of interest" description="Disordered" evidence="1">
    <location>
        <begin position="297"/>
        <end position="372"/>
    </location>
</feature>
<evidence type="ECO:0000256" key="1">
    <source>
        <dbReference type="SAM" id="MobiDB-lite"/>
    </source>
</evidence>
<evidence type="ECO:0000313" key="2">
    <source>
        <dbReference type="EMBL" id="DAZ90622.1"/>
    </source>
</evidence>
<dbReference type="EMBL" id="BK061733">
    <property type="protein sequence ID" value="DAZ90622.1"/>
    <property type="molecule type" value="Viral_cRNA"/>
</dbReference>
<feature type="region of interest" description="Disordered" evidence="1">
    <location>
        <begin position="1"/>
        <end position="40"/>
    </location>
</feature>
<sequence length="453" mass="51472">MPPKAMETVTYQGPSPPVTRNKAKTSSQYPKFPPAQSLKSKGVEEIFPQDDRDLDGNLIDVMLTEEENTVVEKYISSEDEETVIVSKPNSPVVKDSVDTEASMLTSNVMNKVTIDVSEKINKLDRVNPRQPACPGILSEEDKILMADPDFIKSQECRKLVQEFKDLNRLPLTTEENNLIMSFLMEIDSLNFESIGAFLSGVRAVHHTAEVKIQTAVKEMRDMINSLMTYIRQSQDTLEKRNQEFLMIQKSHHEKNTILSGKSGEKIVGVNPASDTLNKGNVGLMIGGSKKTTQTLSERMNLDKEVIPSKTDDKGKSKIDVEPEKSREKDPVSYQLVIGNQKDRKTAQKMRDDANKRDNQNDDKGNEKDEDEMQRKLDHFNWKIPSVIWEFQELSNSDIVQIFLDPENDEYFNGKTPSEIAVKKRKLHGLLKEKNEESKKMKKSKATPSRVMHI</sequence>
<name>A0A9N6YJ89_9RHAB</name>
<reference evidence="2" key="1">
    <citation type="journal article" date="2022" name="bioRxiv">
        <title>Unlocking the hidden genetic diversity of varicosaviruses, the neglected plant rhabdoviruses.</title>
        <authorList>
            <person name="Bejerman N."/>
            <person name="Dietzgen R.G."/>
            <person name="Debat H."/>
        </authorList>
    </citation>
    <scope>NUCLEOTIDE SEQUENCE</scope>
</reference>
<feature type="compositionally biased region" description="Basic and acidic residues" evidence="1">
    <location>
        <begin position="299"/>
        <end position="330"/>
    </location>
</feature>
<feature type="compositionally biased region" description="Basic and acidic residues" evidence="1">
    <location>
        <begin position="340"/>
        <end position="372"/>
    </location>
</feature>
<protein>
    <submittedName>
        <fullName evidence="2">Protein 2</fullName>
    </submittedName>
</protein>
<accession>A0A9N6YJ89</accession>